<dbReference type="Proteomes" id="UP001144396">
    <property type="component" value="Unassembled WGS sequence"/>
</dbReference>
<dbReference type="CDD" id="cd03674">
    <property type="entry name" value="NUDIX_Hydrolase"/>
    <property type="match status" value="1"/>
</dbReference>
<feature type="domain" description="Nudix hydrolase" evidence="3">
    <location>
        <begin position="52"/>
        <end position="196"/>
    </location>
</feature>
<dbReference type="PROSITE" id="PS51462">
    <property type="entry name" value="NUDIX"/>
    <property type="match status" value="1"/>
</dbReference>
<feature type="region of interest" description="Disordered" evidence="2">
    <location>
        <begin position="104"/>
        <end position="128"/>
    </location>
</feature>
<accession>A0A9W6CZP7</accession>
<organism evidence="4 5">
    <name type="scientific">Agromyces rhizosphaerae</name>
    <dbReference type="NCBI Taxonomy" id="88374"/>
    <lineage>
        <taxon>Bacteria</taxon>
        <taxon>Bacillati</taxon>
        <taxon>Actinomycetota</taxon>
        <taxon>Actinomycetes</taxon>
        <taxon>Micrococcales</taxon>
        <taxon>Microbacteriaceae</taxon>
        <taxon>Agromyces</taxon>
    </lineage>
</organism>
<evidence type="ECO:0000256" key="1">
    <source>
        <dbReference type="ARBA" id="ARBA00005582"/>
    </source>
</evidence>
<comment type="similarity">
    <text evidence="1">Belongs to the Nudix hydrolase family.</text>
</comment>
<keyword evidence="4" id="KW-0378">Hydrolase</keyword>
<dbReference type="EMBL" id="BSDP01000001">
    <property type="protein sequence ID" value="GLI26828.1"/>
    <property type="molecule type" value="Genomic_DNA"/>
</dbReference>
<evidence type="ECO:0000256" key="2">
    <source>
        <dbReference type="SAM" id="MobiDB-lite"/>
    </source>
</evidence>
<sequence>MTDHAFARLADDIEATLRTWHPIDPDTAALRERYLAFVVDRGADAVRREGGREHLTASAFVFSPDLRNVLLCFHRKGQFWVQVGGHVEAADATVAAGALREAREESGLHELSPLDPGRPGGRSNGHAPADLHRHELSSRFGHCTAHWDVGYAFTAAADATPTVSDESDDVRWWPVHDLPAQTPHDFPERLAGVLAELAARAART</sequence>
<evidence type="ECO:0000259" key="3">
    <source>
        <dbReference type="PROSITE" id="PS51462"/>
    </source>
</evidence>
<comment type="caution">
    <text evidence="4">The sequence shown here is derived from an EMBL/GenBank/DDBJ whole genome shotgun (WGS) entry which is preliminary data.</text>
</comment>
<dbReference type="PANTHER" id="PTHR43736:SF1">
    <property type="entry name" value="DIHYDRONEOPTERIN TRIPHOSPHATE DIPHOSPHATASE"/>
    <property type="match status" value="1"/>
</dbReference>
<dbReference type="InterPro" id="IPR015797">
    <property type="entry name" value="NUDIX_hydrolase-like_dom_sf"/>
</dbReference>
<reference evidence="4" key="1">
    <citation type="submission" date="2022-12" db="EMBL/GenBank/DDBJ databases">
        <title>Reference genome sequencing for broad-spectrum identification of bacterial and archaeal isolates by mass spectrometry.</title>
        <authorList>
            <person name="Sekiguchi Y."/>
            <person name="Tourlousse D.M."/>
        </authorList>
    </citation>
    <scope>NUCLEOTIDE SEQUENCE</scope>
    <source>
        <strain evidence="4">14</strain>
    </source>
</reference>
<keyword evidence="5" id="KW-1185">Reference proteome</keyword>
<proteinExistence type="inferred from homology"/>
<protein>
    <submittedName>
        <fullName evidence="4">NUDIX hydrolase</fullName>
    </submittedName>
</protein>
<dbReference type="InterPro" id="IPR000086">
    <property type="entry name" value="NUDIX_hydrolase_dom"/>
</dbReference>
<dbReference type="AlphaFoldDB" id="A0A9W6CZP7"/>
<dbReference type="SUPFAM" id="SSF55811">
    <property type="entry name" value="Nudix"/>
    <property type="match status" value="1"/>
</dbReference>
<dbReference type="Pfam" id="PF00293">
    <property type="entry name" value="NUDIX"/>
    <property type="match status" value="1"/>
</dbReference>
<gene>
    <name evidence="4" type="ORF">ARHIZOSPH14_10700</name>
</gene>
<dbReference type="RefSeq" id="WP_281882840.1">
    <property type="nucleotide sequence ID" value="NZ_BSDP01000001.1"/>
</dbReference>
<dbReference type="GO" id="GO:0016787">
    <property type="term" value="F:hydrolase activity"/>
    <property type="evidence" value="ECO:0007669"/>
    <property type="project" value="UniProtKB-KW"/>
</dbReference>
<dbReference type="Gene3D" id="3.90.79.10">
    <property type="entry name" value="Nucleoside Triphosphate Pyrophosphohydrolase"/>
    <property type="match status" value="1"/>
</dbReference>
<evidence type="ECO:0000313" key="5">
    <source>
        <dbReference type="Proteomes" id="UP001144396"/>
    </source>
</evidence>
<name>A0A9W6CZP7_9MICO</name>
<dbReference type="PANTHER" id="PTHR43736">
    <property type="entry name" value="ADP-RIBOSE PYROPHOSPHATASE"/>
    <property type="match status" value="1"/>
</dbReference>
<evidence type="ECO:0000313" key="4">
    <source>
        <dbReference type="EMBL" id="GLI26828.1"/>
    </source>
</evidence>